<dbReference type="SUPFAM" id="SSF47769">
    <property type="entry name" value="SAM/Pointed domain"/>
    <property type="match status" value="1"/>
</dbReference>
<gene>
    <name evidence="3" type="primary">LOC121393584</name>
</gene>
<dbReference type="Gene3D" id="1.10.150.50">
    <property type="entry name" value="Transcription Factor, Ets-1"/>
    <property type="match status" value="1"/>
</dbReference>
<dbReference type="Proteomes" id="UP000186698">
    <property type="component" value="Chromosome 5L"/>
</dbReference>
<reference evidence="3" key="1">
    <citation type="submission" date="2025-08" db="UniProtKB">
        <authorList>
            <consortium name="RefSeq"/>
        </authorList>
    </citation>
    <scope>IDENTIFICATION</scope>
    <source>
        <strain evidence="3">J_2021</strain>
        <tissue evidence="3">Erythrocytes</tissue>
    </source>
</reference>
<dbReference type="PANTHER" id="PTHR12573:SF4">
    <property type="entry name" value="AT09986P-RELATED"/>
    <property type="match status" value="1"/>
</dbReference>
<proteinExistence type="predicted"/>
<evidence type="ECO:0000256" key="1">
    <source>
        <dbReference type="SAM" id="Coils"/>
    </source>
</evidence>
<keyword evidence="1" id="KW-0175">Coiled coil</keyword>
<evidence type="ECO:0000313" key="2">
    <source>
        <dbReference type="Proteomes" id="UP000186698"/>
    </source>
</evidence>
<dbReference type="OrthoDB" id="449487at2759"/>
<dbReference type="AlphaFoldDB" id="A0A8J1KLY9"/>
<sequence length="360" mass="41092">MSRIIRFLPFDTSRMSPTMSDRRYSLGNLSPLTSNNQTRACLKNRKNRRISLASYSQTLKVDNEINKEMDPTAETKPKPLSEMSTEELCHWFLSLGLDKCIPRIKDASLKGHHLYDVDQSLLDVLQIKATEEKETLLSAVYKELHPPDAISQKIDELLYSLGPCDITYVTAALLNLNTKNLVVSGNDTCQTIIDLCETEDMPERCEPVNVTVKGFEKKLRMKVPRETKIAKIMDTCITILGISDDRQALFFRHGHSSVSQDLSENIDIGELQNGQLKHIILHLYKKEDKCIPENESKNDMAHEGQSEEYVPPLNDMKDKIKHLEDDLGEKKETIARLHRNLASLRNFHQKASSTSKREKK</sequence>
<dbReference type="InterPro" id="IPR013761">
    <property type="entry name" value="SAM/pointed_sf"/>
</dbReference>
<organism evidence="2 3">
    <name type="scientific">Xenopus laevis</name>
    <name type="common">African clawed frog</name>
    <dbReference type="NCBI Taxonomy" id="8355"/>
    <lineage>
        <taxon>Eukaryota</taxon>
        <taxon>Metazoa</taxon>
        <taxon>Chordata</taxon>
        <taxon>Craniata</taxon>
        <taxon>Vertebrata</taxon>
        <taxon>Euteleostomi</taxon>
        <taxon>Amphibia</taxon>
        <taxon>Batrachia</taxon>
        <taxon>Anura</taxon>
        <taxon>Pipoidea</taxon>
        <taxon>Pipidae</taxon>
        <taxon>Xenopodinae</taxon>
        <taxon>Xenopus</taxon>
        <taxon>Xenopus</taxon>
    </lineage>
</organism>
<name>A0A8J1KLY9_XENLA</name>
<protein>
    <submittedName>
        <fullName evidence="3">Uncharacterized protein LOC121393584</fullName>
    </submittedName>
</protein>
<keyword evidence="2" id="KW-1185">Reference proteome</keyword>
<accession>A0A8J1KLY9</accession>
<dbReference type="KEGG" id="xla:121393584"/>
<dbReference type="RefSeq" id="XP_041418347.1">
    <property type="nucleotide sequence ID" value="XM_041562413.1"/>
</dbReference>
<dbReference type="GeneID" id="121393584"/>
<evidence type="ECO:0000313" key="3">
    <source>
        <dbReference type="RefSeq" id="XP_041418347.1"/>
    </source>
</evidence>
<feature type="coiled-coil region" evidence="1">
    <location>
        <begin position="313"/>
        <end position="340"/>
    </location>
</feature>
<dbReference type="PANTHER" id="PTHR12573">
    <property type="entry name" value="AT09986P-RELATED"/>
    <property type="match status" value="1"/>
</dbReference>